<evidence type="ECO:0000313" key="6">
    <source>
        <dbReference type="EMBL" id="MCD5314022.1"/>
    </source>
</evidence>
<dbReference type="InterPro" id="IPR036390">
    <property type="entry name" value="WH_DNA-bd_sf"/>
</dbReference>
<dbReference type="Gene3D" id="3.40.190.10">
    <property type="entry name" value="Periplasmic binding protein-like II"/>
    <property type="match status" value="2"/>
</dbReference>
<dbReference type="Gene3D" id="1.10.10.10">
    <property type="entry name" value="Winged helix-like DNA-binding domain superfamily/Winged helix DNA-binding domain"/>
    <property type="match status" value="1"/>
</dbReference>
<proteinExistence type="inferred from homology"/>
<dbReference type="PROSITE" id="PS50931">
    <property type="entry name" value="HTH_LYSR"/>
    <property type="match status" value="1"/>
</dbReference>
<dbReference type="InterPro" id="IPR036388">
    <property type="entry name" value="WH-like_DNA-bd_sf"/>
</dbReference>
<evidence type="ECO:0000256" key="3">
    <source>
        <dbReference type="ARBA" id="ARBA00023125"/>
    </source>
</evidence>
<dbReference type="Pfam" id="PF00126">
    <property type="entry name" value="HTH_1"/>
    <property type="match status" value="1"/>
</dbReference>
<name>A0A9X1SVI5_9ACTN</name>
<dbReference type="InterPro" id="IPR000847">
    <property type="entry name" value="LysR_HTH_N"/>
</dbReference>
<dbReference type="InterPro" id="IPR005119">
    <property type="entry name" value="LysR_subst-bd"/>
</dbReference>
<dbReference type="PANTHER" id="PTHR30346:SF0">
    <property type="entry name" value="HCA OPERON TRANSCRIPTIONAL ACTIVATOR HCAR"/>
    <property type="match status" value="1"/>
</dbReference>
<evidence type="ECO:0000259" key="5">
    <source>
        <dbReference type="PROSITE" id="PS50931"/>
    </source>
</evidence>
<dbReference type="GO" id="GO:0003700">
    <property type="term" value="F:DNA-binding transcription factor activity"/>
    <property type="evidence" value="ECO:0007669"/>
    <property type="project" value="InterPro"/>
</dbReference>
<evidence type="ECO:0000256" key="1">
    <source>
        <dbReference type="ARBA" id="ARBA00009437"/>
    </source>
</evidence>
<dbReference type="GO" id="GO:0032993">
    <property type="term" value="C:protein-DNA complex"/>
    <property type="evidence" value="ECO:0007669"/>
    <property type="project" value="TreeGrafter"/>
</dbReference>
<sequence length="297" mass="32011">MEIRHLRYFVAVADAAGFTRAAEQLGMATSPLSRRIRELEKELGAELFVRDYHRVSLTPAGERLLVPARDVVERFDALPALVPPQQPQGLIVVGTAPEVSPDLRSRFTTLVREQQPGLRVRHRPGSTAPLLRAVVKGEVDLAFVHGLVEEPGLSVVPVESQPLRVVVAAGTGFDERESLELTELAHLPYTFLRATSAPYVAQIADSLLSRYGVSGRLPVPTGHADLVPMVSAGEAFTICGARFGATRNAFLGEPVLMLPFDDGRLRLVTSAVWRTGHAPGSLAALVAALATLPKGNR</sequence>
<dbReference type="PANTHER" id="PTHR30346">
    <property type="entry name" value="TRANSCRIPTIONAL DUAL REGULATOR HCAR-RELATED"/>
    <property type="match status" value="1"/>
</dbReference>
<protein>
    <submittedName>
        <fullName evidence="6">LysR family transcriptional regulator</fullName>
    </submittedName>
</protein>
<keyword evidence="3" id="KW-0238">DNA-binding</keyword>
<dbReference type="PRINTS" id="PR00039">
    <property type="entry name" value="HTHLYSR"/>
</dbReference>
<accession>A0A9X1SVI5</accession>
<reference evidence="6" key="1">
    <citation type="submission" date="2021-11" db="EMBL/GenBank/DDBJ databases">
        <title>Streptomyces corallinus and Kineosporia corallina sp. nov., two new coral-derived marine actinobacteria.</title>
        <authorList>
            <person name="Buangrab K."/>
            <person name="Sutthacheep M."/>
            <person name="Yeemin T."/>
            <person name="Harunari E."/>
            <person name="Igarashi Y."/>
            <person name="Sripreechasak P."/>
            <person name="Kanchanasin P."/>
            <person name="Tanasupawat S."/>
            <person name="Phongsopitanun W."/>
        </authorList>
    </citation>
    <scope>NUCLEOTIDE SEQUENCE</scope>
    <source>
        <strain evidence="6">JCM 31032</strain>
    </source>
</reference>
<dbReference type="AlphaFoldDB" id="A0A9X1SVI5"/>
<dbReference type="EMBL" id="JAJOMB010000014">
    <property type="protein sequence ID" value="MCD5314022.1"/>
    <property type="molecule type" value="Genomic_DNA"/>
</dbReference>
<dbReference type="SUPFAM" id="SSF53850">
    <property type="entry name" value="Periplasmic binding protein-like II"/>
    <property type="match status" value="1"/>
</dbReference>
<keyword evidence="2" id="KW-0805">Transcription regulation</keyword>
<organism evidence="6 7">
    <name type="scientific">Kineosporia babensis</name>
    <dbReference type="NCBI Taxonomy" id="499548"/>
    <lineage>
        <taxon>Bacteria</taxon>
        <taxon>Bacillati</taxon>
        <taxon>Actinomycetota</taxon>
        <taxon>Actinomycetes</taxon>
        <taxon>Kineosporiales</taxon>
        <taxon>Kineosporiaceae</taxon>
        <taxon>Kineosporia</taxon>
    </lineage>
</organism>
<comment type="caution">
    <text evidence="6">The sequence shown here is derived from an EMBL/GenBank/DDBJ whole genome shotgun (WGS) entry which is preliminary data.</text>
</comment>
<dbReference type="Pfam" id="PF03466">
    <property type="entry name" value="LysR_substrate"/>
    <property type="match status" value="1"/>
</dbReference>
<evidence type="ECO:0000313" key="7">
    <source>
        <dbReference type="Proteomes" id="UP001138997"/>
    </source>
</evidence>
<comment type="similarity">
    <text evidence="1">Belongs to the LysR transcriptional regulatory family.</text>
</comment>
<keyword evidence="7" id="KW-1185">Reference proteome</keyword>
<keyword evidence="4" id="KW-0804">Transcription</keyword>
<dbReference type="FunFam" id="1.10.10.10:FF:000001">
    <property type="entry name" value="LysR family transcriptional regulator"/>
    <property type="match status" value="1"/>
</dbReference>
<evidence type="ECO:0000256" key="4">
    <source>
        <dbReference type="ARBA" id="ARBA00023163"/>
    </source>
</evidence>
<feature type="domain" description="HTH lysR-type" evidence="5">
    <location>
        <begin position="1"/>
        <end position="58"/>
    </location>
</feature>
<dbReference type="SUPFAM" id="SSF46785">
    <property type="entry name" value="Winged helix' DNA-binding domain"/>
    <property type="match status" value="1"/>
</dbReference>
<dbReference type="GO" id="GO:0003677">
    <property type="term" value="F:DNA binding"/>
    <property type="evidence" value="ECO:0007669"/>
    <property type="project" value="UniProtKB-KW"/>
</dbReference>
<dbReference type="RefSeq" id="WP_231446203.1">
    <property type="nucleotide sequence ID" value="NZ_JAJOMB010000014.1"/>
</dbReference>
<dbReference type="Proteomes" id="UP001138997">
    <property type="component" value="Unassembled WGS sequence"/>
</dbReference>
<gene>
    <name evidence="6" type="ORF">LR394_24240</name>
</gene>
<evidence type="ECO:0000256" key="2">
    <source>
        <dbReference type="ARBA" id="ARBA00023015"/>
    </source>
</evidence>